<feature type="transmembrane region" description="Helical" evidence="2">
    <location>
        <begin position="81"/>
        <end position="103"/>
    </location>
</feature>
<dbReference type="GeneID" id="8105502"/>
<feature type="region of interest" description="Disordered" evidence="1">
    <location>
        <begin position="515"/>
        <end position="544"/>
    </location>
</feature>
<dbReference type="InParanoid" id="B8MTU8"/>
<proteinExistence type="predicted"/>
<keyword evidence="2" id="KW-1133">Transmembrane helix</keyword>
<feature type="transmembrane region" description="Helical" evidence="2">
    <location>
        <begin position="115"/>
        <end position="133"/>
    </location>
</feature>
<dbReference type="OMA" id="IWFPMRY"/>
<feature type="region of interest" description="Disordered" evidence="1">
    <location>
        <begin position="449"/>
        <end position="495"/>
    </location>
</feature>
<dbReference type="HOGENOM" id="CLU_497986_0_0_1"/>
<feature type="compositionally biased region" description="Polar residues" evidence="1">
    <location>
        <begin position="321"/>
        <end position="331"/>
    </location>
</feature>
<evidence type="ECO:0000256" key="1">
    <source>
        <dbReference type="SAM" id="MobiDB-lite"/>
    </source>
</evidence>
<dbReference type="OrthoDB" id="5368516at2759"/>
<dbReference type="AlphaFoldDB" id="B8MTU8"/>
<feature type="region of interest" description="Disordered" evidence="1">
    <location>
        <begin position="312"/>
        <end position="346"/>
    </location>
</feature>
<feature type="transmembrane region" description="Helical" evidence="2">
    <location>
        <begin position="42"/>
        <end position="61"/>
    </location>
</feature>
<dbReference type="EMBL" id="EQ962660">
    <property type="protein sequence ID" value="EED12491.1"/>
    <property type="molecule type" value="Genomic_DNA"/>
</dbReference>
<dbReference type="VEuPathDB" id="FungiDB:TSTA_005280"/>
<dbReference type="Proteomes" id="UP000001745">
    <property type="component" value="Unassembled WGS sequence"/>
</dbReference>
<feature type="transmembrane region" description="Helical" evidence="2">
    <location>
        <begin position="230"/>
        <end position="251"/>
    </location>
</feature>
<feature type="compositionally biased region" description="Low complexity" evidence="1">
    <location>
        <begin position="463"/>
        <end position="489"/>
    </location>
</feature>
<accession>B8MTU8</accession>
<gene>
    <name evidence="3" type="ORF">TSTA_005280</name>
</gene>
<keyword evidence="2" id="KW-0472">Membrane</keyword>
<keyword evidence="2" id="KW-0812">Transmembrane</keyword>
<organism evidence="3 4">
    <name type="scientific">Talaromyces stipitatus (strain ATCC 10500 / CBS 375.48 / QM 6759 / NRRL 1006)</name>
    <name type="common">Penicillium stipitatum</name>
    <dbReference type="NCBI Taxonomy" id="441959"/>
    <lineage>
        <taxon>Eukaryota</taxon>
        <taxon>Fungi</taxon>
        <taxon>Dikarya</taxon>
        <taxon>Ascomycota</taxon>
        <taxon>Pezizomycotina</taxon>
        <taxon>Eurotiomycetes</taxon>
        <taxon>Eurotiomycetidae</taxon>
        <taxon>Eurotiales</taxon>
        <taxon>Trichocomaceae</taxon>
        <taxon>Talaromyces</taxon>
        <taxon>Talaromyces sect. Talaromyces</taxon>
    </lineage>
</organism>
<sequence length="544" mass="60334">MASAGLLMATVFFDMWKASRKNGSLRSDGRQTFFDFIRPSEVLTLSFTAAVLVQGVVLVIIQSMQLSPSIGENCDTSGQILFPALWIVGLVILVFGVETLYRGFQKNRFAPRKKMALYICWAVVALLTLFTWIPTAARRSTFSKCRFGLLTIVIPWSDVALVITIVLIVLYTLIASLIATQLLRSRGIDAMERLAATQMVYYLAIATAVFTFFLPFWVKNTLQIPRGITPMMAVVSINVIGIVVSFFQLLFRSYTESMTIGHEPSKKFRWDNGLKRKISSPIPIPQGEYTASDSGVQKEPSKRRSYFSRMNIDKSLPPTPTVRQKSTNPKASYSIFPTKASGRRPRYPASSIYEDDIFLIPPRPAFAAHNRNSSDVSHATVQIGFRLSNLDPPPAPRDTYRESRLGPAMGTASRTDSRFLSPQTFVPNANNNHISATSLEVPVTLRSPATERPDVTFPPPSASIPSSSSPRVSRARSSTQPTPTPTITSAGPRSPAVYRKLDDLQKMLEVDLQAAQRAAADHEAWPLRNSLPDILPKSTYHPDE</sequence>
<dbReference type="RefSeq" id="XP_002488145.1">
    <property type="nucleotide sequence ID" value="XM_002488100.1"/>
</dbReference>
<dbReference type="eggNOG" id="ENOG502SMUJ">
    <property type="taxonomic scope" value="Eukaryota"/>
</dbReference>
<name>B8MTU8_TALSN</name>
<keyword evidence="4" id="KW-1185">Reference proteome</keyword>
<dbReference type="STRING" id="441959.B8MTU8"/>
<feature type="transmembrane region" description="Helical" evidence="2">
    <location>
        <begin position="200"/>
        <end position="218"/>
    </location>
</feature>
<dbReference type="PhylomeDB" id="B8MTU8"/>
<reference evidence="4" key="1">
    <citation type="journal article" date="2015" name="Genome Announc.">
        <title>Genome sequence of the AIDS-associated pathogen Penicillium marneffei (ATCC18224) and its near taxonomic relative Talaromyces stipitatus (ATCC10500).</title>
        <authorList>
            <person name="Nierman W.C."/>
            <person name="Fedorova-Abrams N.D."/>
            <person name="Andrianopoulos A."/>
        </authorList>
    </citation>
    <scope>NUCLEOTIDE SEQUENCE [LARGE SCALE GENOMIC DNA]</scope>
    <source>
        <strain evidence="4">ATCC 10500 / CBS 375.48 / QM 6759 / NRRL 1006</strain>
    </source>
</reference>
<feature type="region of interest" description="Disordered" evidence="1">
    <location>
        <begin position="387"/>
        <end position="417"/>
    </location>
</feature>
<evidence type="ECO:0000313" key="4">
    <source>
        <dbReference type="Proteomes" id="UP000001745"/>
    </source>
</evidence>
<protein>
    <submittedName>
        <fullName evidence="3">Uncharacterized protein</fullName>
    </submittedName>
</protein>
<feature type="transmembrane region" description="Helical" evidence="2">
    <location>
        <begin position="153"/>
        <end position="179"/>
    </location>
</feature>
<evidence type="ECO:0000256" key="2">
    <source>
        <dbReference type="SAM" id="Phobius"/>
    </source>
</evidence>
<evidence type="ECO:0000313" key="3">
    <source>
        <dbReference type="EMBL" id="EED12491.1"/>
    </source>
</evidence>